<reference evidence="1" key="1">
    <citation type="submission" date="2019-08" db="EMBL/GenBank/DDBJ databases">
        <authorList>
            <person name="Kucharzyk K."/>
            <person name="Murdoch R.W."/>
            <person name="Higgins S."/>
            <person name="Loffler F."/>
        </authorList>
    </citation>
    <scope>NUCLEOTIDE SEQUENCE</scope>
</reference>
<protein>
    <recommendedName>
        <fullName evidence="2">Sulfatase N-terminal domain-containing protein</fullName>
    </recommendedName>
</protein>
<organism evidence="1">
    <name type="scientific">bioreactor metagenome</name>
    <dbReference type="NCBI Taxonomy" id="1076179"/>
    <lineage>
        <taxon>unclassified sequences</taxon>
        <taxon>metagenomes</taxon>
        <taxon>ecological metagenomes</taxon>
    </lineage>
</organism>
<accession>A0A645BL43</accession>
<dbReference type="AlphaFoldDB" id="A0A645BL43"/>
<dbReference type="InterPro" id="IPR017850">
    <property type="entry name" value="Alkaline_phosphatase_core_sf"/>
</dbReference>
<name>A0A645BL43_9ZZZZ</name>
<dbReference type="SUPFAM" id="SSF53649">
    <property type="entry name" value="Alkaline phosphatase-like"/>
    <property type="match status" value="1"/>
</dbReference>
<sequence length="169" mass="20020">MMGRDLQPVLKSDETIHDAILYGYHGMHININDGKHTYMKAASDAENKPLYQYTLMPMHIKKMISKEELLQADRTLYDKFEFNDHVPVLRIPVDERYDRKKYYKYSEHAKYGSLLFDIEHDPLQLHPLEDPSVTDGLLKRMVKLMKDSDAPHEQYERMGLQEYLETENN</sequence>
<evidence type="ECO:0000313" key="1">
    <source>
        <dbReference type="EMBL" id="MPM66179.1"/>
    </source>
</evidence>
<proteinExistence type="predicted"/>
<gene>
    <name evidence="1" type="ORF">SDC9_113086</name>
</gene>
<dbReference type="EMBL" id="VSSQ01020932">
    <property type="protein sequence ID" value="MPM66179.1"/>
    <property type="molecule type" value="Genomic_DNA"/>
</dbReference>
<evidence type="ECO:0008006" key="2">
    <source>
        <dbReference type="Google" id="ProtNLM"/>
    </source>
</evidence>
<comment type="caution">
    <text evidence="1">The sequence shown here is derived from an EMBL/GenBank/DDBJ whole genome shotgun (WGS) entry which is preliminary data.</text>
</comment>